<organism evidence="2 3">
    <name type="scientific">Gossypium australe</name>
    <dbReference type="NCBI Taxonomy" id="47621"/>
    <lineage>
        <taxon>Eukaryota</taxon>
        <taxon>Viridiplantae</taxon>
        <taxon>Streptophyta</taxon>
        <taxon>Embryophyta</taxon>
        <taxon>Tracheophyta</taxon>
        <taxon>Spermatophyta</taxon>
        <taxon>Magnoliopsida</taxon>
        <taxon>eudicotyledons</taxon>
        <taxon>Gunneridae</taxon>
        <taxon>Pentapetalae</taxon>
        <taxon>rosids</taxon>
        <taxon>malvids</taxon>
        <taxon>Malvales</taxon>
        <taxon>Malvaceae</taxon>
        <taxon>Malvoideae</taxon>
        <taxon>Gossypium</taxon>
    </lineage>
</organism>
<keyword evidence="3" id="KW-1185">Reference proteome</keyword>
<reference evidence="3" key="1">
    <citation type="journal article" date="2019" name="Plant Biotechnol. J.">
        <title>Genome sequencing of the Australian wild diploid species Gossypium australe highlights disease resistance and delayed gland morphogenesis.</title>
        <authorList>
            <person name="Cai Y."/>
            <person name="Cai X."/>
            <person name="Wang Q."/>
            <person name="Wang P."/>
            <person name="Zhang Y."/>
            <person name="Cai C."/>
            <person name="Xu Y."/>
            <person name="Wang K."/>
            <person name="Zhou Z."/>
            <person name="Wang C."/>
            <person name="Geng S."/>
            <person name="Li B."/>
            <person name="Dong Q."/>
            <person name="Hou Y."/>
            <person name="Wang H."/>
            <person name="Ai P."/>
            <person name="Liu Z."/>
            <person name="Yi F."/>
            <person name="Sun M."/>
            <person name="An G."/>
            <person name="Cheng J."/>
            <person name="Zhang Y."/>
            <person name="Shi Q."/>
            <person name="Xie Y."/>
            <person name="Shi X."/>
            <person name="Chang Y."/>
            <person name="Huang F."/>
            <person name="Chen Y."/>
            <person name="Hong S."/>
            <person name="Mi L."/>
            <person name="Sun Q."/>
            <person name="Zhang L."/>
            <person name="Zhou B."/>
            <person name="Peng R."/>
            <person name="Zhang X."/>
            <person name="Liu F."/>
        </authorList>
    </citation>
    <scope>NUCLEOTIDE SEQUENCE [LARGE SCALE GENOMIC DNA]</scope>
    <source>
        <strain evidence="3">cv. PA1801</strain>
    </source>
</reference>
<feature type="region of interest" description="Disordered" evidence="1">
    <location>
        <begin position="1"/>
        <end position="27"/>
    </location>
</feature>
<feature type="region of interest" description="Disordered" evidence="1">
    <location>
        <begin position="51"/>
        <end position="78"/>
    </location>
</feature>
<protein>
    <submittedName>
        <fullName evidence="2">Bromodomain-containing protein</fullName>
    </submittedName>
</protein>
<accession>A0A5B6W5L9</accession>
<evidence type="ECO:0000313" key="3">
    <source>
        <dbReference type="Proteomes" id="UP000325315"/>
    </source>
</evidence>
<name>A0A5B6W5L9_9ROSI</name>
<gene>
    <name evidence="2" type="ORF">EPI10_010922</name>
</gene>
<dbReference type="Proteomes" id="UP000325315">
    <property type="component" value="Unassembled WGS sequence"/>
</dbReference>
<dbReference type="PANTHER" id="PTHR33067:SF31">
    <property type="entry name" value="RNA-DIRECTED DNA POLYMERASE"/>
    <property type="match status" value="1"/>
</dbReference>
<evidence type="ECO:0000256" key="1">
    <source>
        <dbReference type="SAM" id="MobiDB-lite"/>
    </source>
</evidence>
<evidence type="ECO:0000313" key="2">
    <source>
        <dbReference type="EMBL" id="KAA3477000.1"/>
    </source>
</evidence>
<dbReference type="OrthoDB" id="778454at2759"/>
<dbReference type="AlphaFoldDB" id="A0A5B6W5L9"/>
<dbReference type="InterPro" id="IPR021109">
    <property type="entry name" value="Peptidase_aspartic_dom_sf"/>
</dbReference>
<comment type="caution">
    <text evidence="2">The sequence shown here is derived from an EMBL/GenBank/DDBJ whole genome shotgun (WGS) entry which is preliminary data.</text>
</comment>
<dbReference type="EMBL" id="SMMG02000004">
    <property type="protein sequence ID" value="KAA3477000.1"/>
    <property type="molecule type" value="Genomic_DNA"/>
</dbReference>
<sequence length="319" mass="36468">MSQLMSMMGDIKRQIGTGIPSNIEDNPWREGKEHLKAIAFRSSKVLSSPEIPTLEETVDNIDEPQNNSLEMEDRPELKEKNAPAAEMGKETPKDAEFTKVPFPSRLEERQKRDEDEFVSFLNFFKTLNVNLPLMELIEKVPKYAKILKETMARHKKIKVGEQFNLSASYSVIISRQVLRKLKDPGNFTIPIEIRSIHFNRALCDLRASINLMPLSIFEKLELGNLKAIQITLQLVVKSSVHLKGVLEDVLVKVRRFPGKIVILRKTVRYQSNGRPFLDTSRSTIDLEKNELTMKINGSRNETYGQEQNGTMDGGRMLIE</sequence>
<dbReference type="Gene3D" id="2.40.70.10">
    <property type="entry name" value="Acid Proteases"/>
    <property type="match status" value="1"/>
</dbReference>
<dbReference type="PANTHER" id="PTHR33067">
    <property type="entry name" value="RNA-DIRECTED DNA POLYMERASE-RELATED"/>
    <property type="match status" value="1"/>
</dbReference>
<proteinExistence type="predicted"/>